<dbReference type="InterPro" id="IPR050238">
    <property type="entry name" value="DNA_Rep/Repair_Clamp_Loader"/>
</dbReference>
<accession>A0A5C5S8S0</accession>
<gene>
    <name evidence="1" type="ORF">FRX57_06675</name>
</gene>
<dbReference type="EC" id="2.7.7.7" evidence="1"/>
<dbReference type="EMBL" id="VOHL01000007">
    <property type="protein sequence ID" value="TWS96708.1"/>
    <property type="molecule type" value="Genomic_DNA"/>
</dbReference>
<keyword evidence="1" id="KW-0808">Transferase</keyword>
<name>A0A5C5S8S0_9STRE</name>
<dbReference type="NCBIfam" id="NF005581">
    <property type="entry name" value="PRK07276.1"/>
    <property type="match status" value="1"/>
</dbReference>
<evidence type="ECO:0000313" key="2">
    <source>
        <dbReference type="Proteomes" id="UP000317430"/>
    </source>
</evidence>
<dbReference type="GO" id="GO:0003887">
    <property type="term" value="F:DNA-directed DNA polymerase activity"/>
    <property type="evidence" value="ECO:0007669"/>
    <property type="project" value="UniProtKB-EC"/>
</dbReference>
<proteinExistence type="predicted"/>
<dbReference type="InterPro" id="IPR027417">
    <property type="entry name" value="P-loop_NTPase"/>
</dbReference>
<keyword evidence="2" id="KW-1185">Reference proteome</keyword>
<dbReference type="Gene3D" id="3.40.50.300">
    <property type="entry name" value="P-loop containing nucleotide triphosphate hydrolases"/>
    <property type="match status" value="1"/>
</dbReference>
<dbReference type="GO" id="GO:0006261">
    <property type="term" value="P:DNA-templated DNA replication"/>
    <property type="evidence" value="ECO:0007669"/>
    <property type="project" value="TreeGrafter"/>
</dbReference>
<reference evidence="1 2" key="1">
    <citation type="submission" date="2019-08" db="EMBL/GenBank/DDBJ databases">
        <authorList>
            <person name="Lei W."/>
        </authorList>
    </citation>
    <scope>NUCLEOTIDE SEQUENCE [LARGE SCALE GENOMIC DNA]</scope>
    <source>
        <strain evidence="1 2">CCUG 66496</strain>
    </source>
</reference>
<organism evidence="1 2">
    <name type="scientific">Streptococcus cuniculipharyngis</name>
    <dbReference type="NCBI Taxonomy" id="1562651"/>
    <lineage>
        <taxon>Bacteria</taxon>
        <taxon>Bacillati</taxon>
        <taxon>Bacillota</taxon>
        <taxon>Bacilli</taxon>
        <taxon>Lactobacillales</taxon>
        <taxon>Streptococcaceae</taxon>
        <taxon>Streptococcus</taxon>
    </lineage>
</organism>
<protein>
    <submittedName>
        <fullName evidence="1">DNA polymerase III subunit delta</fullName>
        <ecNumber evidence="1">2.7.7.7</ecNumber>
    </submittedName>
</protein>
<sequence length="291" mass="33026">MDLEQVQAKIYSDFCQVLSSGRLSHAYLFDGYFGSFELALFLAQSRFCLKLEQGLPCGDCRSCRLIQAGDFSDVHVIRPTGQVLKTELIRDALRESSQSGFESNRQVFIICDAEKMHPNASNRLLKVIEEPPADLTIFLLTSDSSKVLPTIRSRCQLVSFMKNETYLMELLLGQGLLKNQAEAVSHLAKTIDEAMSMAKNTRLLDQIRGWENFVDKLMTQPEQAFLESARLANLCLEKTEQEQGLALLTVLLAKRKKEKQARDYLTKLHVAYGMWRSHVSFQSALEYMIIS</sequence>
<dbReference type="Pfam" id="PF13177">
    <property type="entry name" value="DNA_pol3_delta2"/>
    <property type="match status" value="1"/>
</dbReference>
<dbReference type="AlphaFoldDB" id="A0A5C5S8S0"/>
<dbReference type="SUPFAM" id="SSF52540">
    <property type="entry name" value="P-loop containing nucleoside triphosphate hydrolases"/>
    <property type="match status" value="1"/>
</dbReference>
<keyword evidence="1" id="KW-0548">Nucleotidyltransferase</keyword>
<dbReference type="OrthoDB" id="9810148at2"/>
<dbReference type="PANTHER" id="PTHR11669:SF8">
    <property type="entry name" value="DNA POLYMERASE III SUBUNIT DELTA"/>
    <property type="match status" value="1"/>
</dbReference>
<dbReference type="PANTHER" id="PTHR11669">
    <property type="entry name" value="REPLICATION FACTOR C / DNA POLYMERASE III GAMMA-TAU SUBUNIT"/>
    <property type="match status" value="1"/>
</dbReference>
<evidence type="ECO:0000313" key="1">
    <source>
        <dbReference type="EMBL" id="TWS96708.1"/>
    </source>
</evidence>
<dbReference type="RefSeq" id="WP_146568051.1">
    <property type="nucleotide sequence ID" value="NZ_VOHL01000007.1"/>
</dbReference>
<dbReference type="Proteomes" id="UP000317430">
    <property type="component" value="Unassembled WGS sequence"/>
</dbReference>
<comment type="caution">
    <text evidence="1">The sequence shown here is derived from an EMBL/GenBank/DDBJ whole genome shotgun (WGS) entry which is preliminary data.</text>
</comment>